<proteinExistence type="predicted"/>
<keyword evidence="3" id="KW-1185">Reference proteome</keyword>
<feature type="compositionally biased region" description="Low complexity" evidence="1">
    <location>
        <begin position="318"/>
        <end position="342"/>
    </location>
</feature>
<protein>
    <recommendedName>
        <fullName evidence="4">RanBD1 domain-containing protein</fullName>
    </recommendedName>
</protein>
<dbReference type="EMBL" id="WVTA01000006">
    <property type="protein sequence ID" value="KAK3208926.1"/>
    <property type="molecule type" value="Genomic_DNA"/>
</dbReference>
<feature type="compositionally biased region" description="Basic residues" evidence="1">
    <location>
        <begin position="112"/>
        <end position="123"/>
    </location>
</feature>
<comment type="caution">
    <text evidence="2">The sequence shown here is derived from an EMBL/GenBank/DDBJ whole genome shotgun (WGS) entry which is preliminary data.</text>
</comment>
<evidence type="ECO:0000313" key="2">
    <source>
        <dbReference type="EMBL" id="KAK3208926.1"/>
    </source>
</evidence>
<organism evidence="2 3">
    <name type="scientific">Pseudopithomyces chartarum</name>
    <dbReference type="NCBI Taxonomy" id="1892770"/>
    <lineage>
        <taxon>Eukaryota</taxon>
        <taxon>Fungi</taxon>
        <taxon>Dikarya</taxon>
        <taxon>Ascomycota</taxon>
        <taxon>Pezizomycotina</taxon>
        <taxon>Dothideomycetes</taxon>
        <taxon>Pleosporomycetidae</taxon>
        <taxon>Pleosporales</taxon>
        <taxon>Massarineae</taxon>
        <taxon>Didymosphaeriaceae</taxon>
        <taxon>Pseudopithomyces</taxon>
    </lineage>
</organism>
<feature type="region of interest" description="Disordered" evidence="1">
    <location>
        <begin position="1"/>
        <end position="271"/>
    </location>
</feature>
<name>A0AAN6RGV6_9PLEO</name>
<gene>
    <name evidence="2" type="ORF">GRF29_69g128445</name>
</gene>
<feature type="compositionally biased region" description="Acidic residues" evidence="1">
    <location>
        <begin position="389"/>
        <end position="406"/>
    </location>
</feature>
<evidence type="ECO:0008006" key="4">
    <source>
        <dbReference type="Google" id="ProtNLM"/>
    </source>
</evidence>
<dbReference type="Gene3D" id="2.30.29.30">
    <property type="entry name" value="Pleckstrin-homology domain (PH domain)/Phosphotyrosine-binding domain (PTB)"/>
    <property type="match status" value="1"/>
</dbReference>
<dbReference type="InterPro" id="IPR011993">
    <property type="entry name" value="PH-like_dom_sf"/>
</dbReference>
<feature type="compositionally biased region" description="Basic and acidic residues" evidence="1">
    <location>
        <begin position="200"/>
        <end position="212"/>
    </location>
</feature>
<evidence type="ECO:0000256" key="1">
    <source>
        <dbReference type="SAM" id="MobiDB-lite"/>
    </source>
</evidence>
<feature type="region of interest" description="Disordered" evidence="1">
    <location>
        <begin position="363"/>
        <end position="435"/>
    </location>
</feature>
<reference evidence="2 3" key="1">
    <citation type="submission" date="2021-02" db="EMBL/GenBank/DDBJ databases">
        <title>Genome assembly of Pseudopithomyces chartarum.</title>
        <authorList>
            <person name="Jauregui R."/>
            <person name="Singh J."/>
            <person name="Voisey C."/>
        </authorList>
    </citation>
    <scope>NUCLEOTIDE SEQUENCE [LARGE SCALE GENOMIC DNA]</scope>
    <source>
        <strain evidence="2 3">AGR01</strain>
    </source>
</reference>
<sequence>MDKPLSVVAGPIGSSDPITTAKSDHLTSPARSDRSDDSEGRPVREKLKETRIDGQGISDQAAAHNQTTKPVAANGHLGDASTSGSDNERGRLRRKRSREDFEDEAEDANNQGKKHERHTRKKSKDTTTAAGSDVEVPRLNANGSATNPKDVQMTSTTGAVDQQGTPEAMDSENDGGVTSPKNKRKLEQTTPGNDITAESTKAEERTTKRSKDGAVAQVTETKPTLSSGGGFSNTSAVSPFASMAPKPPSKPTEAPAKDQPQTSDKAFKSSGFGAFASSTASPFAAASKSGSASPFGAASGTTLSSFASKPTSTTAAPSGFASLGGTTSSFSGGLSSGKSTFGGALGGSAFGNVLGTKPALSSFGAGGSITGLKQKSAPEFGAAETKTDSDDEASNDDDNEDADDDDSEKRSQPLLSSSGPPETGEENETTQWTGRAKLYAFVNHDGKKSWTERDEDWGYEWGGAEGWKVVVCGADDGGGD</sequence>
<feature type="compositionally biased region" description="Low complexity" evidence="1">
    <location>
        <begin position="283"/>
        <end position="299"/>
    </location>
</feature>
<dbReference type="Proteomes" id="UP001280581">
    <property type="component" value="Unassembled WGS sequence"/>
</dbReference>
<dbReference type="AlphaFoldDB" id="A0AAN6RGV6"/>
<feature type="compositionally biased region" description="Polar residues" evidence="1">
    <location>
        <begin position="188"/>
        <end position="199"/>
    </location>
</feature>
<accession>A0AAN6RGV6</accession>
<evidence type="ECO:0000313" key="3">
    <source>
        <dbReference type="Proteomes" id="UP001280581"/>
    </source>
</evidence>
<feature type="region of interest" description="Disordered" evidence="1">
    <location>
        <begin position="283"/>
        <end position="342"/>
    </location>
</feature>
<feature type="compositionally biased region" description="Polar residues" evidence="1">
    <location>
        <begin position="141"/>
        <end position="165"/>
    </location>
</feature>
<feature type="compositionally biased region" description="Polar residues" evidence="1">
    <location>
        <begin position="300"/>
        <end position="316"/>
    </location>
</feature>
<feature type="compositionally biased region" description="Polar residues" evidence="1">
    <location>
        <begin position="218"/>
        <end position="237"/>
    </location>
</feature>
<feature type="compositionally biased region" description="Basic and acidic residues" evidence="1">
    <location>
        <begin position="31"/>
        <end position="52"/>
    </location>
</feature>